<feature type="transmembrane region" description="Helical" evidence="7">
    <location>
        <begin position="128"/>
        <end position="149"/>
    </location>
</feature>
<keyword evidence="3 7" id="KW-1133">Transmembrane helix</keyword>
<feature type="compositionally biased region" description="Polar residues" evidence="6">
    <location>
        <begin position="302"/>
        <end position="316"/>
    </location>
</feature>
<evidence type="ECO:0000313" key="10">
    <source>
        <dbReference type="Proteomes" id="UP001610334"/>
    </source>
</evidence>
<keyword evidence="2 7" id="KW-0812">Transmembrane</keyword>
<dbReference type="PANTHER" id="PTHR33048:SF2">
    <property type="entry name" value="SRPK"/>
    <property type="match status" value="1"/>
</dbReference>
<feature type="region of interest" description="Disordered" evidence="6">
    <location>
        <begin position="274"/>
        <end position="380"/>
    </location>
</feature>
<accession>A0ABR4GUJ0</accession>
<dbReference type="InterPro" id="IPR049326">
    <property type="entry name" value="Rhodopsin_dom_fungi"/>
</dbReference>
<evidence type="ECO:0000256" key="7">
    <source>
        <dbReference type="SAM" id="Phobius"/>
    </source>
</evidence>
<evidence type="ECO:0000259" key="8">
    <source>
        <dbReference type="Pfam" id="PF20684"/>
    </source>
</evidence>
<feature type="compositionally biased region" description="Low complexity" evidence="6">
    <location>
        <begin position="292"/>
        <end position="301"/>
    </location>
</feature>
<organism evidence="9 10">
    <name type="scientific">Aspergillus granulosus</name>
    <dbReference type="NCBI Taxonomy" id="176169"/>
    <lineage>
        <taxon>Eukaryota</taxon>
        <taxon>Fungi</taxon>
        <taxon>Dikarya</taxon>
        <taxon>Ascomycota</taxon>
        <taxon>Pezizomycotina</taxon>
        <taxon>Eurotiomycetes</taxon>
        <taxon>Eurotiomycetidae</taxon>
        <taxon>Eurotiales</taxon>
        <taxon>Aspergillaceae</taxon>
        <taxon>Aspergillus</taxon>
        <taxon>Aspergillus subgen. Nidulantes</taxon>
    </lineage>
</organism>
<feature type="transmembrane region" description="Helical" evidence="7">
    <location>
        <begin position="208"/>
        <end position="226"/>
    </location>
</feature>
<feature type="transmembrane region" description="Helical" evidence="7">
    <location>
        <begin position="172"/>
        <end position="196"/>
    </location>
</feature>
<evidence type="ECO:0000256" key="1">
    <source>
        <dbReference type="ARBA" id="ARBA00004141"/>
    </source>
</evidence>
<dbReference type="Proteomes" id="UP001610334">
    <property type="component" value="Unassembled WGS sequence"/>
</dbReference>
<evidence type="ECO:0000256" key="5">
    <source>
        <dbReference type="ARBA" id="ARBA00038359"/>
    </source>
</evidence>
<dbReference type="PANTHER" id="PTHR33048">
    <property type="entry name" value="PTH11-LIKE INTEGRAL MEMBRANE PROTEIN (AFU_ORTHOLOGUE AFUA_5G11245)"/>
    <property type="match status" value="1"/>
</dbReference>
<dbReference type="Pfam" id="PF20684">
    <property type="entry name" value="Fung_rhodopsin"/>
    <property type="match status" value="1"/>
</dbReference>
<protein>
    <recommendedName>
        <fullName evidence="8">Rhodopsin domain-containing protein</fullName>
    </recommendedName>
</protein>
<feature type="transmembrane region" description="Helical" evidence="7">
    <location>
        <begin position="12"/>
        <end position="28"/>
    </location>
</feature>
<evidence type="ECO:0000313" key="9">
    <source>
        <dbReference type="EMBL" id="KAL2802592.1"/>
    </source>
</evidence>
<comment type="subcellular location">
    <subcellularLocation>
        <location evidence="1">Membrane</location>
        <topology evidence="1">Multi-pass membrane protein</topology>
    </subcellularLocation>
</comment>
<feature type="domain" description="Rhodopsin" evidence="8">
    <location>
        <begin position="26"/>
        <end position="265"/>
    </location>
</feature>
<proteinExistence type="inferred from homology"/>
<comment type="caution">
    <text evidence="9">The sequence shown here is derived from an EMBL/GenBank/DDBJ whole genome shotgun (WGS) entry which is preliminary data.</text>
</comment>
<feature type="transmembrane region" description="Helical" evidence="7">
    <location>
        <begin position="95"/>
        <end position="116"/>
    </location>
</feature>
<dbReference type="EMBL" id="JBFXLT010000174">
    <property type="protein sequence ID" value="KAL2802592.1"/>
    <property type="molecule type" value="Genomic_DNA"/>
</dbReference>
<evidence type="ECO:0000256" key="2">
    <source>
        <dbReference type="ARBA" id="ARBA00022692"/>
    </source>
</evidence>
<reference evidence="9 10" key="1">
    <citation type="submission" date="2024-07" db="EMBL/GenBank/DDBJ databases">
        <title>Section-level genome sequencing and comparative genomics of Aspergillus sections Usti and Cavernicolus.</title>
        <authorList>
            <consortium name="Lawrence Berkeley National Laboratory"/>
            <person name="Nybo J.L."/>
            <person name="Vesth T.C."/>
            <person name="Theobald S."/>
            <person name="Frisvad J.C."/>
            <person name="Larsen T.O."/>
            <person name="Kjaerboelling I."/>
            <person name="Rothschild-Mancinelli K."/>
            <person name="Lyhne E.K."/>
            <person name="Kogle M.E."/>
            <person name="Barry K."/>
            <person name="Clum A."/>
            <person name="Na H."/>
            <person name="Ledsgaard L."/>
            <person name="Lin J."/>
            <person name="Lipzen A."/>
            <person name="Kuo A."/>
            <person name="Riley R."/>
            <person name="Mondo S."/>
            <person name="Labutti K."/>
            <person name="Haridas S."/>
            <person name="Pangalinan J."/>
            <person name="Salamov A.A."/>
            <person name="Simmons B.A."/>
            <person name="Magnuson J.K."/>
            <person name="Chen J."/>
            <person name="Drula E."/>
            <person name="Henrissat B."/>
            <person name="Wiebenga A."/>
            <person name="Lubbers R.J."/>
            <person name="Gomes A.C."/>
            <person name="Makela M.R."/>
            <person name="Stajich J."/>
            <person name="Grigoriev I.V."/>
            <person name="Mortensen U.H."/>
            <person name="De Vries R.P."/>
            <person name="Baker S.E."/>
            <person name="Andersen M.R."/>
        </authorList>
    </citation>
    <scope>NUCLEOTIDE SEQUENCE [LARGE SCALE GENOMIC DNA]</scope>
    <source>
        <strain evidence="9 10">CBS 588.65</strain>
    </source>
</reference>
<keyword evidence="10" id="KW-1185">Reference proteome</keyword>
<sequence length="380" mass="41491">MPTATPFQKEAWSEYGIGVVVILFRLSVRTKAVGIKNWQGDDYFSIIALMFWTAELTMLELIGQHGTNIGLTDEQRAALTPEQTASLVYGSKCLIAGWTCYVTLIWSLKACMLFFYNRLTLGLMQQKLVKFNAVLCAGTYVAVIFTIYLHCRPLSKHFQVYPDPGLNCTADYVNYIVIAVTNVLTDAILLSIPIPLLAKVRLALQRKLIIGILLCGGVFVIIATLLRCILSLQSIESINTSTIWAIRETFVAIIAVNAPCLKPFFTSSIWLRSSSNDPSSGYKERKSGGESLGLSSLSRSKPGNSQVEPTTVTNPGRASDELGMLGETHGDCSAYADPAQGGSSSGGISSSRLSLSDEESGRKGGIQVTTMYEVRRDERE</sequence>
<dbReference type="InterPro" id="IPR052337">
    <property type="entry name" value="SAT4-like"/>
</dbReference>
<comment type="similarity">
    <text evidence="5">Belongs to the SAT4 family.</text>
</comment>
<name>A0ABR4GUJ0_9EURO</name>
<keyword evidence="4 7" id="KW-0472">Membrane</keyword>
<evidence type="ECO:0000256" key="4">
    <source>
        <dbReference type="ARBA" id="ARBA00023136"/>
    </source>
</evidence>
<evidence type="ECO:0000256" key="6">
    <source>
        <dbReference type="SAM" id="MobiDB-lite"/>
    </source>
</evidence>
<gene>
    <name evidence="9" type="ORF">BJX63DRAFT_106819</name>
</gene>
<evidence type="ECO:0000256" key="3">
    <source>
        <dbReference type="ARBA" id="ARBA00022989"/>
    </source>
</evidence>